<dbReference type="AlphaFoldDB" id="A0A6C0LQJ9"/>
<reference evidence="1" key="1">
    <citation type="journal article" date="2020" name="Nature">
        <title>Giant virus diversity and host interactions through global metagenomics.</title>
        <authorList>
            <person name="Schulz F."/>
            <person name="Roux S."/>
            <person name="Paez-Espino D."/>
            <person name="Jungbluth S."/>
            <person name="Walsh D.A."/>
            <person name="Denef V.J."/>
            <person name="McMahon K.D."/>
            <person name="Konstantinidis K.T."/>
            <person name="Eloe-Fadrosh E.A."/>
            <person name="Kyrpides N.C."/>
            <person name="Woyke T."/>
        </authorList>
    </citation>
    <scope>NUCLEOTIDE SEQUENCE</scope>
    <source>
        <strain evidence="1">GVMAG-S-1014582-52</strain>
    </source>
</reference>
<dbReference type="EMBL" id="MN740556">
    <property type="protein sequence ID" value="QHU33166.1"/>
    <property type="molecule type" value="Genomic_DNA"/>
</dbReference>
<protein>
    <submittedName>
        <fullName evidence="1">Uncharacterized protein</fullName>
    </submittedName>
</protein>
<sequence length="1169" mass="132631">MQRIARGGVGISDFHISDILGNKLVEFIKIVDSSQQKSLLAFTCRNNKVSRPQGANDKDLHPQLFQYLIALGAALREIEHPSYEVSESASQFTSELKKYLNELLTFDKGDEIKYILNGIKQIPFETIAPGLNISQSTFAFAKLKEGSSFIRAIQYIGLFVINLNYDGAIDMTKSGIAFYLYGSDPQFRKLVDKVIDTLHNNLVFHSKVTKEDIQKNVLNGLSSIAGHLTNKIKHVKIEKTTLYNELIAAIDTFDGKTWLNLLSKATNDPPKAVAIENAIILAIVTVKNYSDPGNNIVNTYKLTADQIDNYILNGLFNIPYLDSNPTELLYENTATVSKPKQESFFGGTMTTDDNISPEQMRGSINPKQMYGGITDNQLRDGVEPDKAYVNSLYSPFIYCNNNAADGWDRILITKLALLNNVNVASTIILKPDPIADFKQLCTTIDATIDQYDWPGILTRAIVFELFTQRVLLKVTDTDFSAVNLLSQVKIALKKSVENYSLVYKRFQTIRNLILNTPKDLLPFFSTGFLKPVPSKLTKVKKINLKDPEIKKFYEQFIVQNSHFYGDFFNLVEMSTNQTVDLLKAHEDNNYTDYRLNVKTFVNNNEYLSLQKGGLSYKDIVILARIPPYDDTIYGDLWVNFENKITAADLANAGPDAIRLIVRGVYNQDINTTTVNFLGLDIQILDQINATIKFPNFEINFNEYYKFLIDSYRDGFPISGEWKMHEDKLRMKLWARDSKWRRVSGPGKGEFDVFVQLDSDDNVLPMSYTDNCAFVTKNANECANFLRDCALNKDKELGNECAKLINGSFTIDIVPNLLAEQIQKINPKVAYAILKKFGFGEKLEKTDEFNIPGRYLNRYIIESVGSWLKALPSLKNTIYRGVNDFTFESIGKNNVLLKYFEALVDWVNANSQVLNEEEDVDNKVRYREPELNKSFDLYWHHGLPRKSTLNSVKCQINGLDRLKSSIINDISGSRANGMISNIAFTPVGLNMPLNFLTTNPLVYPSGLNVMKGGEYPDVIDQLATINQATGYNLFNQIFNNLRAAMEAGDENGFKIKFNKESLAGIQTKLENFRELEIELRKSLERLIIKNRLYNASNGKIDAFRVPDDRLDEVLKKHSNLLHLSSVYNTKAYKIIDLLKTLAKIHEAKLEEKLEKKNKSSLLRPPTINYH</sequence>
<accession>A0A6C0LQJ9</accession>
<proteinExistence type="predicted"/>
<organism evidence="1">
    <name type="scientific">viral metagenome</name>
    <dbReference type="NCBI Taxonomy" id="1070528"/>
    <lineage>
        <taxon>unclassified sequences</taxon>
        <taxon>metagenomes</taxon>
        <taxon>organismal metagenomes</taxon>
    </lineage>
</organism>
<name>A0A6C0LQJ9_9ZZZZ</name>
<evidence type="ECO:0000313" key="1">
    <source>
        <dbReference type="EMBL" id="QHU33166.1"/>
    </source>
</evidence>